<dbReference type="GO" id="GO:0006637">
    <property type="term" value="P:acyl-CoA metabolic process"/>
    <property type="evidence" value="ECO:0007669"/>
    <property type="project" value="TreeGrafter"/>
</dbReference>
<organism evidence="6 7">
    <name type="scientific">Desulfonema ishimotonii</name>
    <dbReference type="NCBI Taxonomy" id="45657"/>
    <lineage>
        <taxon>Bacteria</taxon>
        <taxon>Pseudomonadati</taxon>
        <taxon>Thermodesulfobacteriota</taxon>
        <taxon>Desulfobacteria</taxon>
        <taxon>Desulfobacterales</taxon>
        <taxon>Desulfococcaceae</taxon>
        <taxon>Desulfonema</taxon>
    </lineage>
</organism>
<keyword evidence="7" id="KW-1185">Reference proteome</keyword>
<gene>
    <name evidence="6" type="ORF">DENIS_1046</name>
</gene>
<dbReference type="Gene3D" id="3.10.129.10">
    <property type="entry name" value="Hotdog Thioesterase"/>
    <property type="match status" value="1"/>
</dbReference>
<evidence type="ECO:0000259" key="5">
    <source>
        <dbReference type="PROSITE" id="PS51770"/>
    </source>
</evidence>
<evidence type="ECO:0000313" key="6">
    <source>
        <dbReference type="EMBL" id="GBC60102.1"/>
    </source>
</evidence>
<evidence type="ECO:0000256" key="3">
    <source>
        <dbReference type="PROSITE-ProRule" id="PRU01106"/>
    </source>
</evidence>
<dbReference type="GO" id="GO:0005829">
    <property type="term" value="C:cytosol"/>
    <property type="evidence" value="ECO:0007669"/>
    <property type="project" value="TreeGrafter"/>
</dbReference>
<dbReference type="Proteomes" id="UP000288096">
    <property type="component" value="Unassembled WGS sequence"/>
</dbReference>
<dbReference type="InterPro" id="IPR033120">
    <property type="entry name" value="HOTDOG_ACOT"/>
</dbReference>
<reference evidence="7" key="1">
    <citation type="submission" date="2017-11" db="EMBL/GenBank/DDBJ databases">
        <authorList>
            <person name="Watanabe M."/>
            <person name="Kojima H."/>
        </authorList>
    </citation>
    <scope>NUCLEOTIDE SEQUENCE [LARGE SCALE GENOMIC DNA]</scope>
    <source>
        <strain evidence="7">Tokyo 01</strain>
    </source>
</reference>
<sequence>MKGKKVKDCCVTLSHVMLPEDANPAGNVHGGVIMKLIDNAAGVVAVRHARCNVVTASIDRLDFHSPGFIGNLLTLRASVNDVGKTSMEIGVRAETEDLMTGQVCHTASAYLTFVALDKDGRPCPVPPLISENDVQNRRRREAKARRTSRLEEKKKEKRCQSSHEGCA</sequence>
<feature type="compositionally biased region" description="Basic and acidic residues" evidence="4">
    <location>
        <begin position="148"/>
        <end position="167"/>
    </location>
</feature>
<keyword evidence="2 3" id="KW-0378">Hydrolase</keyword>
<accession>A0A401FT02</accession>
<dbReference type="EMBL" id="BEXT01000001">
    <property type="protein sequence ID" value="GBC60102.1"/>
    <property type="molecule type" value="Genomic_DNA"/>
</dbReference>
<comment type="caution">
    <text evidence="6">The sequence shown here is derived from an EMBL/GenBank/DDBJ whole genome shotgun (WGS) entry which is preliminary data.</text>
</comment>
<feature type="compositionally biased region" description="Basic residues" evidence="4">
    <location>
        <begin position="137"/>
        <end position="147"/>
    </location>
</feature>
<dbReference type="PROSITE" id="PS51770">
    <property type="entry name" value="HOTDOG_ACOT"/>
    <property type="match status" value="1"/>
</dbReference>
<reference evidence="7" key="2">
    <citation type="submission" date="2019-01" db="EMBL/GenBank/DDBJ databases">
        <title>Genome sequence of Desulfonema ishimotonii strain Tokyo 01.</title>
        <authorList>
            <person name="Fukui M."/>
        </authorList>
    </citation>
    <scope>NUCLEOTIDE SEQUENCE [LARGE SCALE GENOMIC DNA]</scope>
    <source>
        <strain evidence="7">Tokyo 01</strain>
    </source>
</reference>
<dbReference type="InterPro" id="IPR006683">
    <property type="entry name" value="Thioestr_dom"/>
</dbReference>
<evidence type="ECO:0000256" key="1">
    <source>
        <dbReference type="ARBA" id="ARBA00010458"/>
    </source>
</evidence>
<dbReference type="PANTHER" id="PTHR11049:SF16">
    <property type="entry name" value="PROTEIN VDLD"/>
    <property type="match status" value="1"/>
</dbReference>
<dbReference type="RefSeq" id="WP_124327554.1">
    <property type="nucleotide sequence ID" value="NZ_BEXT01000001.1"/>
</dbReference>
<feature type="domain" description="HotDog ACOT-type" evidence="5">
    <location>
        <begin position="7"/>
        <end position="119"/>
    </location>
</feature>
<dbReference type="CDD" id="cd03442">
    <property type="entry name" value="BFIT_BACH"/>
    <property type="match status" value="1"/>
</dbReference>
<evidence type="ECO:0000313" key="7">
    <source>
        <dbReference type="Proteomes" id="UP000288096"/>
    </source>
</evidence>
<dbReference type="InterPro" id="IPR029069">
    <property type="entry name" value="HotDog_dom_sf"/>
</dbReference>
<dbReference type="PANTHER" id="PTHR11049">
    <property type="entry name" value="ACYL COENZYME A THIOESTER HYDROLASE"/>
    <property type="match status" value="1"/>
</dbReference>
<dbReference type="AlphaFoldDB" id="A0A401FT02"/>
<evidence type="ECO:0000256" key="2">
    <source>
        <dbReference type="ARBA" id="ARBA00022801"/>
    </source>
</evidence>
<dbReference type="InterPro" id="IPR040170">
    <property type="entry name" value="Cytosol_ACT"/>
</dbReference>
<evidence type="ECO:0000256" key="4">
    <source>
        <dbReference type="SAM" id="MobiDB-lite"/>
    </source>
</evidence>
<protein>
    <submittedName>
        <fullName evidence="6">Acyl-CoA thioesterase</fullName>
    </submittedName>
</protein>
<dbReference type="Pfam" id="PF03061">
    <property type="entry name" value="4HBT"/>
    <property type="match status" value="1"/>
</dbReference>
<proteinExistence type="inferred from homology"/>
<comment type="similarity">
    <text evidence="1">Belongs to the acyl coenzyme A hydrolase family.</text>
</comment>
<feature type="region of interest" description="Disordered" evidence="4">
    <location>
        <begin position="127"/>
        <end position="167"/>
    </location>
</feature>
<dbReference type="SUPFAM" id="SSF54637">
    <property type="entry name" value="Thioesterase/thiol ester dehydrase-isomerase"/>
    <property type="match status" value="1"/>
</dbReference>
<name>A0A401FT02_9BACT</name>
<dbReference type="OrthoDB" id="9809430at2"/>
<dbReference type="GO" id="GO:0052816">
    <property type="term" value="F:long-chain fatty acyl-CoA hydrolase activity"/>
    <property type="evidence" value="ECO:0007669"/>
    <property type="project" value="TreeGrafter"/>
</dbReference>